<accession>E1YLM3</accession>
<dbReference type="AlphaFoldDB" id="E1YLM3"/>
<organism evidence="2">
    <name type="scientific">uncultured Desulfobacterium sp</name>
    <dbReference type="NCBI Taxonomy" id="201089"/>
    <lineage>
        <taxon>Bacteria</taxon>
        <taxon>Pseudomonadati</taxon>
        <taxon>Thermodesulfobacteriota</taxon>
        <taxon>Desulfobacteria</taxon>
        <taxon>Desulfobacterales</taxon>
        <taxon>Desulfobacteriaceae</taxon>
        <taxon>Desulfobacterium</taxon>
        <taxon>environmental samples</taxon>
    </lineage>
</organism>
<gene>
    <name evidence="2" type="ORF">N47_E45180</name>
</gene>
<reference evidence="2" key="1">
    <citation type="journal article" date="2011" name="Environ. Microbiol.">
        <title>Genomic insights into the metabolic potential of the polycyclic aromatic hydrocarbon degrading sulfate-reducing Deltaproteobacterium N47.</title>
        <authorList>
            <person name="Bergmann F."/>
            <person name="Selesi D."/>
            <person name="Weinmaier T."/>
            <person name="Tischler P."/>
            <person name="Rattei T."/>
            <person name="Meckenstock R.U."/>
        </authorList>
    </citation>
    <scope>NUCLEOTIDE SEQUENCE</scope>
</reference>
<feature type="region of interest" description="Disordered" evidence="1">
    <location>
        <begin position="1"/>
        <end position="22"/>
    </location>
</feature>
<sequence>MQECAVETKARQKPTSGNGQSDAKVVYDGKKLQFPDWVDTKSLDQACRQAQWLSKWLSSATGESINVQPVVALPGWYVERKSPNGIPVINPKNFRSVLTLQRYLCFNQLSEPLFSMGQIGSIVFLLNPVYQSDYRVAIKTPYWQNNSDQNLKLRQSNCWCFFSPI</sequence>
<name>E1YLM3_9BACT</name>
<proteinExistence type="predicted"/>
<feature type="compositionally biased region" description="Basic and acidic residues" evidence="1">
    <location>
        <begin position="1"/>
        <end position="10"/>
    </location>
</feature>
<evidence type="ECO:0000256" key="1">
    <source>
        <dbReference type="SAM" id="MobiDB-lite"/>
    </source>
</evidence>
<protein>
    <submittedName>
        <fullName evidence="2">Uncharacterized protein</fullName>
    </submittedName>
</protein>
<evidence type="ECO:0000313" key="2">
    <source>
        <dbReference type="EMBL" id="CBX31006.1"/>
    </source>
</evidence>
<dbReference type="EMBL" id="FR695877">
    <property type="protein sequence ID" value="CBX31006.1"/>
    <property type="molecule type" value="Genomic_DNA"/>
</dbReference>